<evidence type="ECO:0008006" key="3">
    <source>
        <dbReference type="Google" id="ProtNLM"/>
    </source>
</evidence>
<evidence type="ECO:0000313" key="1">
    <source>
        <dbReference type="EMBL" id="AVP98300.1"/>
    </source>
</evidence>
<dbReference type="EMBL" id="CP027860">
    <property type="protein sequence ID" value="AVP98300.1"/>
    <property type="molecule type" value="Genomic_DNA"/>
</dbReference>
<organism evidence="1 2">
    <name type="scientific">Ahniella affigens</name>
    <dbReference type="NCBI Taxonomy" id="2021234"/>
    <lineage>
        <taxon>Bacteria</taxon>
        <taxon>Pseudomonadati</taxon>
        <taxon>Pseudomonadota</taxon>
        <taxon>Gammaproteobacteria</taxon>
        <taxon>Lysobacterales</taxon>
        <taxon>Rhodanobacteraceae</taxon>
        <taxon>Ahniella</taxon>
    </lineage>
</organism>
<protein>
    <recommendedName>
        <fullName evidence="3">Protein kinase domain-containing protein</fullName>
    </recommendedName>
</protein>
<accession>A0A2P1PTZ0</accession>
<reference evidence="1 2" key="2">
    <citation type="submission" date="2018-03" db="EMBL/GenBank/DDBJ databases">
        <authorList>
            <person name="Keele B.F."/>
        </authorList>
    </citation>
    <scope>NUCLEOTIDE SEQUENCE [LARGE SCALE GENOMIC DNA]</scope>
    <source>
        <strain evidence="1 2">D13</strain>
    </source>
</reference>
<dbReference type="KEGG" id="xba:C7S18_14345"/>
<gene>
    <name evidence="1" type="ORF">C7S18_14345</name>
</gene>
<proteinExistence type="predicted"/>
<keyword evidence="2" id="KW-1185">Reference proteome</keyword>
<dbReference type="Proteomes" id="UP000241074">
    <property type="component" value="Chromosome"/>
</dbReference>
<sequence>MLPPAPIEAVLEAILIILDALQLAQPHLIVRRDINPENIGMDVELRNRWHPTSARSALRNF</sequence>
<name>A0A2P1PTZ0_9GAMM</name>
<dbReference type="AlphaFoldDB" id="A0A2P1PTZ0"/>
<evidence type="ECO:0000313" key="2">
    <source>
        <dbReference type="Proteomes" id="UP000241074"/>
    </source>
</evidence>
<reference evidence="1 2" key="1">
    <citation type="submission" date="2018-03" db="EMBL/GenBank/DDBJ databases">
        <title>Ahniella affigens gen. nov., sp. nov., a gammaproteobacterium isolated from sandy soil near a stream.</title>
        <authorList>
            <person name="Ko Y."/>
            <person name="Kim J.-H."/>
        </authorList>
    </citation>
    <scope>NUCLEOTIDE SEQUENCE [LARGE SCALE GENOMIC DNA]</scope>
    <source>
        <strain evidence="1 2">D13</strain>
    </source>
</reference>